<sequence>MNNATIKKYFSFFIALGVAYLLSSFSIKNLFLADSPRVRPNLDTYFIAKINNTKENIQARLRFNIKLPNFNLAQNNYQPSTNTSANNNFNTSNDRHAKMNYLKTVLKPITKGVNAASKDGYSYTEFKLDEIEWVEITYTLSSGQIVNIRYPKGTSPPPQAIYENQYE</sequence>
<accession>A0A0G0G241</accession>
<organism evidence="1 2">
    <name type="scientific">Candidatus Roizmanbacteria bacterium GW2011_GWA2_35_8</name>
    <dbReference type="NCBI Taxonomy" id="1618479"/>
    <lineage>
        <taxon>Bacteria</taxon>
        <taxon>Candidatus Roizmaniibacteriota</taxon>
    </lineage>
</organism>
<evidence type="ECO:0000313" key="2">
    <source>
        <dbReference type="Proteomes" id="UP000034536"/>
    </source>
</evidence>
<proteinExistence type="predicted"/>
<reference evidence="1 2" key="1">
    <citation type="journal article" date="2015" name="Nature">
        <title>rRNA introns, odd ribosomes, and small enigmatic genomes across a large radiation of phyla.</title>
        <authorList>
            <person name="Brown C.T."/>
            <person name="Hug L.A."/>
            <person name="Thomas B.C."/>
            <person name="Sharon I."/>
            <person name="Castelle C.J."/>
            <person name="Singh A."/>
            <person name="Wilkins M.J."/>
            <person name="Williams K.H."/>
            <person name="Banfield J.F."/>
        </authorList>
    </citation>
    <scope>NUCLEOTIDE SEQUENCE [LARGE SCALE GENOMIC DNA]</scope>
</reference>
<dbReference type="AlphaFoldDB" id="A0A0G0G241"/>
<comment type="caution">
    <text evidence="1">The sequence shown here is derived from an EMBL/GenBank/DDBJ whole genome shotgun (WGS) entry which is preliminary data.</text>
</comment>
<evidence type="ECO:0000313" key="1">
    <source>
        <dbReference type="EMBL" id="KKP85832.1"/>
    </source>
</evidence>
<name>A0A0G0G241_9BACT</name>
<protein>
    <submittedName>
        <fullName evidence="1">Uncharacterized protein</fullName>
    </submittedName>
</protein>
<gene>
    <name evidence="1" type="ORF">UR89_C0040G0002</name>
</gene>
<dbReference type="EMBL" id="LBQX01000040">
    <property type="protein sequence ID" value="KKP85832.1"/>
    <property type="molecule type" value="Genomic_DNA"/>
</dbReference>
<dbReference type="Proteomes" id="UP000034536">
    <property type="component" value="Unassembled WGS sequence"/>
</dbReference>